<dbReference type="PANTHER" id="PTHR30572:SF4">
    <property type="entry name" value="ABC TRANSPORTER PERMEASE YTRF"/>
    <property type="match status" value="1"/>
</dbReference>
<name>A0ABX1ZQT5_9BACL</name>
<feature type="transmembrane region" description="Helical" evidence="1">
    <location>
        <begin position="300"/>
        <end position="323"/>
    </location>
</feature>
<dbReference type="InterPro" id="IPR025857">
    <property type="entry name" value="MacB_PCD"/>
</dbReference>
<keyword evidence="1" id="KW-1133">Transmembrane helix</keyword>
<accession>A0ABX1ZQT5</accession>
<organism evidence="3 4">
    <name type="scientific">Paenibacillus planticolens</name>
    <dbReference type="NCBI Taxonomy" id="2654976"/>
    <lineage>
        <taxon>Bacteria</taxon>
        <taxon>Bacillati</taxon>
        <taxon>Bacillota</taxon>
        <taxon>Bacilli</taxon>
        <taxon>Bacillales</taxon>
        <taxon>Paenibacillaceae</taxon>
        <taxon>Paenibacillus</taxon>
    </lineage>
</organism>
<proteinExistence type="predicted"/>
<evidence type="ECO:0000313" key="3">
    <source>
        <dbReference type="EMBL" id="NOV02171.1"/>
    </source>
</evidence>
<feature type="transmembrane region" description="Helical" evidence="1">
    <location>
        <begin position="254"/>
        <end position="276"/>
    </location>
</feature>
<reference evidence="3 4" key="1">
    <citation type="submission" date="2019-10" db="EMBL/GenBank/DDBJ databases">
        <title>Description of Paenibacillus pedi sp. nov.</title>
        <authorList>
            <person name="Carlier A."/>
            <person name="Qi S."/>
        </authorList>
    </citation>
    <scope>NUCLEOTIDE SEQUENCE [LARGE SCALE GENOMIC DNA]</scope>
    <source>
        <strain evidence="3 4">LMG 31457</strain>
    </source>
</reference>
<dbReference type="Proteomes" id="UP000618579">
    <property type="component" value="Unassembled WGS sequence"/>
</dbReference>
<sequence>MSKEANAVRHLRIRGWLVLLGMLLILGSLGLMSSVLSDWERVSGARQLDKLIVNANAAESKAKGLELQEAEQFSKKWPLGIAYSAAGQEKAAAGSVSVLCDVFGVSGDYSQFTSFPMRSGSTISQKAVDEHSRVAVLSERTADKLFRSRSVVGKQIKLFDTNFTITGVYADRESLLKQLSDDGIADIWIPVTAMLDVRPESRIQHMQLAVHSEGAVRAETDAVNGLRALGMNPANFRIDNEVLRYRQLAQLPKLLLFGCGTAAIYMLVRLIIRLWGEQITSFRRRRLIEEFSNIVKHKRYTLLFCIIATLAAAACTALIWQQIRFRFYIAPEWLPEELIQVSFYVDKLRSVWEQQAVQAGYVPSPQERLSDVVDLLSWRLLLIGACGIPILWTGLKWWAIRRVPVSIQLQSLFLMIPVIALVVFATVKLTGLNMRLDLTEYAVVGVFMISCVLFIHKFKGVNSLDIQDKS</sequence>
<dbReference type="InterPro" id="IPR050250">
    <property type="entry name" value="Macrolide_Exporter_MacB"/>
</dbReference>
<feature type="transmembrane region" description="Helical" evidence="1">
    <location>
        <begin position="378"/>
        <end position="400"/>
    </location>
</feature>
<evidence type="ECO:0000259" key="2">
    <source>
        <dbReference type="Pfam" id="PF12704"/>
    </source>
</evidence>
<keyword evidence="1" id="KW-0472">Membrane</keyword>
<keyword evidence="1" id="KW-0812">Transmembrane</keyword>
<evidence type="ECO:0000313" key="4">
    <source>
        <dbReference type="Proteomes" id="UP000618579"/>
    </source>
</evidence>
<dbReference type="EMBL" id="WHNZ01000042">
    <property type="protein sequence ID" value="NOV02171.1"/>
    <property type="molecule type" value="Genomic_DNA"/>
</dbReference>
<protein>
    <recommendedName>
        <fullName evidence="2">MacB-like periplasmic core domain-containing protein</fullName>
    </recommendedName>
</protein>
<dbReference type="PANTHER" id="PTHR30572">
    <property type="entry name" value="MEMBRANE COMPONENT OF TRANSPORTER-RELATED"/>
    <property type="match status" value="1"/>
</dbReference>
<keyword evidence="4" id="KW-1185">Reference proteome</keyword>
<dbReference type="Pfam" id="PF12704">
    <property type="entry name" value="MacB_PCD"/>
    <property type="match status" value="1"/>
</dbReference>
<feature type="domain" description="MacB-like periplasmic core" evidence="2">
    <location>
        <begin position="19"/>
        <end position="200"/>
    </location>
</feature>
<feature type="transmembrane region" description="Helical" evidence="1">
    <location>
        <begin position="438"/>
        <end position="455"/>
    </location>
</feature>
<gene>
    <name evidence="3" type="ORF">GC097_19365</name>
</gene>
<comment type="caution">
    <text evidence="3">The sequence shown here is derived from an EMBL/GenBank/DDBJ whole genome shotgun (WGS) entry which is preliminary data.</text>
</comment>
<feature type="transmembrane region" description="Helical" evidence="1">
    <location>
        <begin position="412"/>
        <end position="432"/>
    </location>
</feature>
<evidence type="ECO:0000256" key="1">
    <source>
        <dbReference type="SAM" id="Phobius"/>
    </source>
</evidence>